<dbReference type="Gene3D" id="3.40.720.10">
    <property type="entry name" value="Alkaline Phosphatase, subunit A"/>
    <property type="match status" value="1"/>
</dbReference>
<protein>
    <submittedName>
        <fullName evidence="1">Uncharacterized protein</fullName>
    </submittedName>
</protein>
<gene>
    <name evidence="1" type="ORF">S12H4_61864</name>
</gene>
<accession>X1W288</accession>
<comment type="caution">
    <text evidence="1">The sequence shown here is derived from an EMBL/GenBank/DDBJ whole genome shotgun (WGS) entry which is preliminary data.</text>
</comment>
<dbReference type="SUPFAM" id="SSF53649">
    <property type="entry name" value="Alkaline phosphatase-like"/>
    <property type="match status" value="1"/>
</dbReference>
<dbReference type="InterPro" id="IPR017850">
    <property type="entry name" value="Alkaline_phosphatase_core_sf"/>
</dbReference>
<sequence>FSESAIINTPVSTSDFFPTLLAMANIENAENSAIDGENIFPVLLLGGKRENPIPFLSPLPDRLKKQTTSDDEQLALIGQQYKLISIDNGITFQLYDLLEDIS</sequence>
<dbReference type="EMBL" id="BARW01041232">
    <property type="protein sequence ID" value="GAJ23280.1"/>
    <property type="molecule type" value="Genomic_DNA"/>
</dbReference>
<proteinExistence type="predicted"/>
<dbReference type="AlphaFoldDB" id="X1W288"/>
<reference evidence="1" key="1">
    <citation type="journal article" date="2014" name="Front. Microbiol.">
        <title>High frequency of phylogenetically diverse reductive dehalogenase-homologous genes in deep subseafloor sedimentary metagenomes.</title>
        <authorList>
            <person name="Kawai M."/>
            <person name="Futagami T."/>
            <person name="Toyoda A."/>
            <person name="Takaki Y."/>
            <person name="Nishi S."/>
            <person name="Hori S."/>
            <person name="Arai W."/>
            <person name="Tsubouchi T."/>
            <person name="Morono Y."/>
            <person name="Uchiyama I."/>
            <person name="Ito T."/>
            <person name="Fujiyama A."/>
            <person name="Inagaki F."/>
            <person name="Takami H."/>
        </authorList>
    </citation>
    <scope>NUCLEOTIDE SEQUENCE</scope>
    <source>
        <strain evidence="1">Expedition CK06-06</strain>
    </source>
</reference>
<feature type="non-terminal residue" evidence="1">
    <location>
        <position position="102"/>
    </location>
</feature>
<feature type="non-terminal residue" evidence="1">
    <location>
        <position position="1"/>
    </location>
</feature>
<name>X1W288_9ZZZZ</name>
<organism evidence="1">
    <name type="scientific">marine sediment metagenome</name>
    <dbReference type="NCBI Taxonomy" id="412755"/>
    <lineage>
        <taxon>unclassified sequences</taxon>
        <taxon>metagenomes</taxon>
        <taxon>ecological metagenomes</taxon>
    </lineage>
</organism>
<evidence type="ECO:0000313" key="1">
    <source>
        <dbReference type="EMBL" id="GAJ23280.1"/>
    </source>
</evidence>